<dbReference type="SUPFAM" id="SSF50729">
    <property type="entry name" value="PH domain-like"/>
    <property type="match status" value="1"/>
</dbReference>
<organism evidence="15 16">
    <name type="scientific">Auxenochlorella protothecoides</name>
    <name type="common">Green microalga</name>
    <name type="synonym">Chlorella protothecoides</name>
    <dbReference type="NCBI Taxonomy" id="3075"/>
    <lineage>
        <taxon>Eukaryota</taxon>
        <taxon>Viridiplantae</taxon>
        <taxon>Chlorophyta</taxon>
        <taxon>core chlorophytes</taxon>
        <taxon>Trebouxiophyceae</taxon>
        <taxon>Chlorellales</taxon>
        <taxon>Chlorellaceae</taxon>
        <taxon>Auxenochlorella</taxon>
    </lineage>
</organism>
<comment type="pathway">
    <text evidence="2">Glycerolipid metabolism; triacylglycerol biosynthesis.</text>
</comment>
<evidence type="ECO:0000256" key="12">
    <source>
        <dbReference type="SAM" id="MobiDB-lite"/>
    </source>
</evidence>
<dbReference type="EMBL" id="QOKY01000172">
    <property type="protein sequence ID" value="RMZ54936.1"/>
    <property type="molecule type" value="Genomic_DNA"/>
</dbReference>
<evidence type="ECO:0000256" key="3">
    <source>
        <dbReference type="ARBA" id="ARBA00005189"/>
    </source>
</evidence>
<dbReference type="Gene3D" id="2.30.29.30">
    <property type="entry name" value="Pleckstrin-homology domain (PH domain)/Phosphotyrosine-binding domain (PTB)"/>
    <property type="match status" value="1"/>
</dbReference>
<comment type="subcellular location">
    <subcellularLocation>
        <location evidence="1">Endoplasmic reticulum membrane</location>
        <topology evidence="1">Multi-pass membrane protein</topology>
    </subcellularLocation>
</comment>
<evidence type="ECO:0000256" key="8">
    <source>
        <dbReference type="ARBA" id="ARBA00022824"/>
    </source>
</evidence>
<dbReference type="GO" id="GO:0004144">
    <property type="term" value="F:diacylglycerol O-acyltransferase activity"/>
    <property type="evidence" value="ECO:0007669"/>
    <property type="project" value="UniProtKB-EC"/>
</dbReference>
<dbReference type="Pfam" id="PF03062">
    <property type="entry name" value="MBOAT"/>
    <property type="match status" value="1"/>
</dbReference>
<dbReference type="InterPro" id="IPR001849">
    <property type="entry name" value="PH_domain"/>
</dbReference>
<dbReference type="InterPro" id="IPR014371">
    <property type="entry name" value="Oat_ACAT_DAG_ARE"/>
</dbReference>
<dbReference type="Proteomes" id="UP000279271">
    <property type="component" value="Unassembled WGS sequence"/>
</dbReference>
<comment type="caution">
    <text evidence="15">The sequence shown here is derived from an EMBL/GenBank/DDBJ whole genome shotgun (WGS) entry which is preliminary data.</text>
</comment>
<keyword evidence="8" id="KW-0256">Endoplasmic reticulum</keyword>
<dbReference type="SMART" id="SM00233">
    <property type="entry name" value="PH"/>
    <property type="match status" value="1"/>
</dbReference>
<feature type="transmembrane region" description="Helical" evidence="13">
    <location>
        <begin position="707"/>
        <end position="726"/>
    </location>
</feature>
<evidence type="ECO:0000256" key="2">
    <source>
        <dbReference type="ARBA" id="ARBA00004771"/>
    </source>
</evidence>
<dbReference type="AlphaFoldDB" id="A0A3M7L0H4"/>
<feature type="transmembrane region" description="Helical" evidence="13">
    <location>
        <begin position="386"/>
        <end position="407"/>
    </location>
</feature>
<dbReference type="EC" id="2.3.1.20" evidence="5"/>
<keyword evidence="7 13" id="KW-0812">Transmembrane</keyword>
<evidence type="ECO:0000256" key="7">
    <source>
        <dbReference type="ARBA" id="ARBA00022692"/>
    </source>
</evidence>
<feature type="transmembrane region" description="Helical" evidence="13">
    <location>
        <begin position="515"/>
        <end position="535"/>
    </location>
</feature>
<keyword evidence="9 13" id="KW-1133">Transmembrane helix</keyword>
<sequence>MSKERVSPWGRLTGSGSKRSSSPPNPLEATIESLKQENQRLKELISERTSQGATQSGYLNKYRPHATASLWAHTWEPRFVVVRTGHLSYYRNEEGVQFHPRGQLDLEGTSVVAEGLKRRAFHTFQIVDSAGATLLRLSSDSPSEARAWMDALERAGCRRRSGGEEGELARRDSSSTVNTVGGEDSEAESSGGAGAAAVSGKHIGYTSDTSDVQSRPPRRPPSGNGGGGGHGGHHQGSAREGSGEGQPKRKREAMKPSAPLHTATKYSIMSSERVLSSNQNGMVNLTLLVLAAANFRLILENLLKYGLRFNPVTFARRALTPQNNPLLFLCWPTLLALCLAALGIERLALAALRREQARDAAAAKKGEGRSAGGGGKSAVGAGAAEWLILALNVANTSAMLAVPSAVIHYTDSEVLPGFALTAVAIVLWMKAVSYAHCNWDLRCARRAHELRDGERGSGLLPAHGDPPLRYPENLTLGNLAYFLAVPTLCYQLTYPRSTRFRIRWLLRHGGIKGGGRVATMLVTLTTMLFIIEQYIEPTIHNSIQPMMTMDWPRMVERLLKLSLPNLYLWLLMFYTLFDLWLNIVAELTGFGDREFYKARWGWVGVLWEWKEWWNATTVGEYWRLWNMPVHSWMLRHVYFPCVRHKIPKFTAGLIVFFVSAVFHEILVALPLHMVKGWAFYGLMAQVPLMLITEKLKQRFESDRIGNAIFWMSFCILGQPLSIMLYYHDWRKEHGA</sequence>
<dbReference type="CDD" id="cd00821">
    <property type="entry name" value="PH"/>
    <property type="match status" value="1"/>
</dbReference>
<feature type="transmembrane region" description="Helical" evidence="13">
    <location>
        <begin position="649"/>
        <end position="671"/>
    </location>
</feature>
<dbReference type="Pfam" id="PF00169">
    <property type="entry name" value="PH"/>
    <property type="match status" value="1"/>
</dbReference>
<evidence type="ECO:0000256" key="4">
    <source>
        <dbReference type="ARBA" id="ARBA00009010"/>
    </source>
</evidence>
<feature type="transmembrane region" description="Helical" evidence="13">
    <location>
        <begin position="414"/>
        <end position="432"/>
    </location>
</feature>
<feature type="transmembrane region" description="Helical" evidence="13">
    <location>
        <begin position="566"/>
        <end position="585"/>
    </location>
</feature>
<dbReference type="UniPathway" id="UPA00282"/>
<evidence type="ECO:0000256" key="1">
    <source>
        <dbReference type="ARBA" id="ARBA00004477"/>
    </source>
</evidence>
<gene>
    <name evidence="15" type="ORF">APUTEX25_000453</name>
</gene>
<evidence type="ECO:0000256" key="13">
    <source>
        <dbReference type="SAM" id="Phobius"/>
    </source>
</evidence>
<evidence type="ECO:0000259" key="14">
    <source>
        <dbReference type="PROSITE" id="PS50003"/>
    </source>
</evidence>
<proteinExistence type="inferred from homology"/>
<keyword evidence="10 13" id="KW-0472">Membrane</keyword>
<comment type="similarity">
    <text evidence="4">Belongs to the membrane-bound acyltransferase family. Sterol o-acyltransferase subfamily.</text>
</comment>
<feature type="region of interest" description="Disordered" evidence="12">
    <location>
        <begin position="1"/>
        <end position="28"/>
    </location>
</feature>
<name>A0A3M7L0H4_AUXPR</name>
<feature type="compositionally biased region" description="Basic and acidic residues" evidence="12">
    <location>
        <begin position="158"/>
        <end position="173"/>
    </location>
</feature>
<feature type="domain" description="PH" evidence="14">
    <location>
        <begin position="52"/>
        <end position="157"/>
    </location>
</feature>
<evidence type="ECO:0000313" key="16">
    <source>
        <dbReference type="Proteomes" id="UP000279271"/>
    </source>
</evidence>
<dbReference type="PANTHER" id="PTHR10408">
    <property type="entry name" value="STEROL O-ACYLTRANSFERASE"/>
    <property type="match status" value="1"/>
</dbReference>
<dbReference type="GO" id="GO:0005789">
    <property type="term" value="C:endoplasmic reticulum membrane"/>
    <property type="evidence" value="ECO:0007669"/>
    <property type="project" value="UniProtKB-SubCell"/>
</dbReference>
<evidence type="ECO:0000256" key="9">
    <source>
        <dbReference type="ARBA" id="ARBA00022989"/>
    </source>
</evidence>
<dbReference type="InterPro" id="IPR004299">
    <property type="entry name" value="MBOAT_fam"/>
</dbReference>
<evidence type="ECO:0000256" key="11">
    <source>
        <dbReference type="ARBA" id="ARBA00023315"/>
    </source>
</evidence>
<evidence type="ECO:0000256" key="6">
    <source>
        <dbReference type="ARBA" id="ARBA00022679"/>
    </source>
</evidence>
<comment type="pathway">
    <text evidence="3">Lipid metabolism.</text>
</comment>
<protein>
    <recommendedName>
        <fullName evidence="5">diacylglycerol O-acyltransferase</fullName>
        <ecNumber evidence="5">2.3.1.20</ecNumber>
    </recommendedName>
</protein>
<keyword evidence="6" id="KW-0808">Transferase</keyword>
<dbReference type="GO" id="GO:0019432">
    <property type="term" value="P:triglyceride biosynthetic process"/>
    <property type="evidence" value="ECO:0007669"/>
    <property type="project" value="UniProtKB-UniPathway"/>
</dbReference>
<accession>A0A3M7L0H4</accession>
<dbReference type="InterPro" id="IPR011993">
    <property type="entry name" value="PH-like_dom_sf"/>
</dbReference>
<dbReference type="PANTHER" id="PTHR10408:SF7">
    <property type="entry name" value="DIACYLGLYCEROL O-ACYLTRANSFERASE 1"/>
    <property type="match status" value="1"/>
</dbReference>
<evidence type="ECO:0000256" key="5">
    <source>
        <dbReference type="ARBA" id="ARBA00013244"/>
    </source>
</evidence>
<feature type="transmembrane region" description="Helical" evidence="13">
    <location>
        <begin position="326"/>
        <end position="344"/>
    </location>
</feature>
<dbReference type="PROSITE" id="PS50003">
    <property type="entry name" value="PH_DOMAIN"/>
    <property type="match status" value="1"/>
</dbReference>
<evidence type="ECO:0000256" key="10">
    <source>
        <dbReference type="ARBA" id="ARBA00023136"/>
    </source>
</evidence>
<evidence type="ECO:0000313" key="15">
    <source>
        <dbReference type="EMBL" id="RMZ54936.1"/>
    </source>
</evidence>
<reference evidence="16" key="1">
    <citation type="journal article" date="2018" name="Algal Res.">
        <title>Characterization of plant carbon substrate utilization by Auxenochlorella protothecoides.</title>
        <authorList>
            <person name="Vogler B.W."/>
            <person name="Starkenburg S.R."/>
            <person name="Sudasinghe N."/>
            <person name="Schambach J.Y."/>
            <person name="Rollin J.A."/>
            <person name="Pattathil S."/>
            <person name="Barry A.N."/>
        </authorList>
    </citation>
    <scope>NUCLEOTIDE SEQUENCE [LARGE SCALE GENOMIC DNA]</scope>
    <source>
        <strain evidence="16">UTEX 25</strain>
    </source>
</reference>
<feature type="region of interest" description="Disordered" evidence="12">
    <location>
        <begin position="158"/>
        <end position="263"/>
    </location>
</feature>
<keyword evidence="11" id="KW-0012">Acyltransferase</keyword>